<accession>A0ABW0RZS7</accession>
<reference evidence="2" key="1">
    <citation type="journal article" date="2019" name="Int. J. Syst. Evol. Microbiol.">
        <title>The Global Catalogue of Microorganisms (GCM) 10K type strain sequencing project: providing services to taxonomists for standard genome sequencing and annotation.</title>
        <authorList>
            <consortium name="The Broad Institute Genomics Platform"/>
            <consortium name="The Broad Institute Genome Sequencing Center for Infectious Disease"/>
            <person name="Wu L."/>
            <person name="Ma J."/>
        </authorList>
    </citation>
    <scope>NUCLEOTIDE SEQUENCE [LARGE SCALE GENOMIC DNA]</scope>
    <source>
        <strain evidence="2">CGMCC 4.5798</strain>
    </source>
</reference>
<evidence type="ECO:0000313" key="1">
    <source>
        <dbReference type="EMBL" id="MFC5550321.1"/>
    </source>
</evidence>
<dbReference type="RefSeq" id="WP_379772736.1">
    <property type="nucleotide sequence ID" value="NZ_JBHSMZ010000014.1"/>
</dbReference>
<evidence type="ECO:0000313" key="2">
    <source>
        <dbReference type="Proteomes" id="UP001596086"/>
    </source>
</evidence>
<protein>
    <submittedName>
        <fullName evidence="1">Uncharacterized protein</fullName>
    </submittedName>
</protein>
<dbReference type="Proteomes" id="UP001596086">
    <property type="component" value="Unassembled WGS sequence"/>
</dbReference>
<dbReference type="EMBL" id="JBHSMZ010000014">
    <property type="protein sequence ID" value="MFC5550321.1"/>
    <property type="molecule type" value="Genomic_DNA"/>
</dbReference>
<comment type="caution">
    <text evidence="1">The sequence shown here is derived from an EMBL/GenBank/DDBJ whole genome shotgun (WGS) entry which is preliminary data.</text>
</comment>
<keyword evidence="2" id="KW-1185">Reference proteome</keyword>
<gene>
    <name evidence="1" type="ORF">ACFPO9_17530</name>
</gene>
<proteinExistence type="predicted"/>
<organism evidence="1 2">
    <name type="scientific">Massilia aerilata</name>
    <dbReference type="NCBI Taxonomy" id="453817"/>
    <lineage>
        <taxon>Bacteria</taxon>
        <taxon>Pseudomonadati</taxon>
        <taxon>Pseudomonadota</taxon>
        <taxon>Betaproteobacteria</taxon>
        <taxon>Burkholderiales</taxon>
        <taxon>Oxalobacteraceae</taxon>
        <taxon>Telluria group</taxon>
        <taxon>Massilia</taxon>
    </lineage>
</organism>
<name>A0ABW0RZS7_9BURK</name>
<sequence>MASENLGQILIDAEVVADVGTLREMLASGQVKQGDRVLSDRNERIDTKNGPITVGAGTTIYDWLDHSVS</sequence>